<reference evidence="2" key="1">
    <citation type="submission" date="2017-02" db="EMBL/GenBank/DDBJ databases">
        <authorList>
            <person name="Varghese N."/>
            <person name="Submissions S."/>
        </authorList>
    </citation>
    <scope>NUCLEOTIDE SEQUENCE [LARGE SCALE GENOMIC DNA]</scope>
    <source>
        <strain evidence="2">ATCC 700200</strain>
    </source>
</reference>
<dbReference type="Proteomes" id="UP000190774">
    <property type="component" value="Unassembled WGS sequence"/>
</dbReference>
<gene>
    <name evidence="1" type="ORF">SAMN02745166_03639</name>
</gene>
<name>A0A1T4YKJ0_9BACT</name>
<dbReference type="EMBL" id="FUYE01000013">
    <property type="protein sequence ID" value="SKB02367.1"/>
    <property type="molecule type" value="Genomic_DNA"/>
</dbReference>
<organism evidence="1 2">
    <name type="scientific">Prosthecobacter debontii</name>
    <dbReference type="NCBI Taxonomy" id="48467"/>
    <lineage>
        <taxon>Bacteria</taxon>
        <taxon>Pseudomonadati</taxon>
        <taxon>Verrucomicrobiota</taxon>
        <taxon>Verrucomicrobiia</taxon>
        <taxon>Verrucomicrobiales</taxon>
        <taxon>Verrucomicrobiaceae</taxon>
        <taxon>Prosthecobacter</taxon>
    </lineage>
</organism>
<keyword evidence="2" id="KW-1185">Reference proteome</keyword>
<dbReference type="AlphaFoldDB" id="A0A1T4YKJ0"/>
<evidence type="ECO:0000313" key="2">
    <source>
        <dbReference type="Proteomes" id="UP000190774"/>
    </source>
</evidence>
<protein>
    <submittedName>
        <fullName evidence="1">Uncharacterized protein</fullName>
    </submittedName>
</protein>
<sequence>MNQLRHTKISRLFRQLKHVIHADEGPLVRRRNLLSSRDGDVQLELDFGDARGALSRRQWLMPEADEGLNGPVEWIPLGR</sequence>
<accession>A0A1T4YKJ0</accession>
<dbReference type="STRING" id="48467.SAMN02745166_03639"/>
<evidence type="ECO:0000313" key="1">
    <source>
        <dbReference type="EMBL" id="SKB02367.1"/>
    </source>
</evidence>
<proteinExistence type="predicted"/>
<dbReference type="RefSeq" id="WP_078814810.1">
    <property type="nucleotide sequence ID" value="NZ_FUYE01000013.1"/>
</dbReference>